<comment type="caution">
    <text evidence="1">The sequence shown here is derived from an EMBL/GenBank/DDBJ whole genome shotgun (WGS) entry which is preliminary data.</text>
</comment>
<dbReference type="EMBL" id="ATDT01000037">
    <property type="protein sequence ID" value="EPF13082.1"/>
    <property type="molecule type" value="Genomic_DNA"/>
</dbReference>
<accession>S3IZJ0</accession>
<reference evidence="1 2" key="1">
    <citation type="submission" date="2013-04" db="EMBL/GenBank/DDBJ databases">
        <authorList>
            <person name="Weinstock G."/>
            <person name="Sodergren E."/>
            <person name="Lobos E.A."/>
            <person name="Fulton L."/>
            <person name="Fulton R."/>
            <person name="Courtney L."/>
            <person name="Fronick C."/>
            <person name="O'Laughlin M."/>
            <person name="Godfrey J."/>
            <person name="Wilson R.M."/>
            <person name="Miner T."/>
            <person name="Farmer C."/>
            <person name="Delehaunty K."/>
            <person name="Cordes M."/>
            <person name="Minx P."/>
            <person name="Tomlinson C."/>
            <person name="Chen J."/>
            <person name="Wollam A."/>
            <person name="Pepin K.H."/>
            <person name="Palsikar V.B."/>
            <person name="Zhang X."/>
            <person name="Suruliraj S."/>
            <person name="Perna N.T."/>
            <person name="Plunkett G."/>
            <person name="Warren W."/>
            <person name="Mitreva M."/>
            <person name="Mardis E.R."/>
            <person name="Wilson R.K."/>
        </authorList>
    </citation>
    <scope>NUCLEOTIDE SEQUENCE [LARGE SCALE GENOMIC DNA]</scope>
    <source>
        <strain evidence="1 2">DSM 4568</strain>
    </source>
</reference>
<name>S3IZJ0_9ENTR</name>
<dbReference type="Proteomes" id="UP000014585">
    <property type="component" value="Unassembled WGS sequence"/>
</dbReference>
<organism evidence="1 2">
    <name type="scientific">Cedecea davisae DSM 4568</name>
    <dbReference type="NCBI Taxonomy" id="566551"/>
    <lineage>
        <taxon>Bacteria</taxon>
        <taxon>Pseudomonadati</taxon>
        <taxon>Pseudomonadota</taxon>
        <taxon>Gammaproteobacteria</taxon>
        <taxon>Enterobacterales</taxon>
        <taxon>Enterobacteriaceae</taxon>
        <taxon>Cedecea</taxon>
    </lineage>
</organism>
<proteinExistence type="predicted"/>
<dbReference type="AlphaFoldDB" id="S3IZJ0"/>
<dbReference type="STRING" id="566551.HMPREF0201_04374"/>
<evidence type="ECO:0000313" key="1">
    <source>
        <dbReference type="EMBL" id="EPF13082.1"/>
    </source>
</evidence>
<evidence type="ECO:0000313" key="2">
    <source>
        <dbReference type="Proteomes" id="UP000014585"/>
    </source>
</evidence>
<dbReference type="HOGENOM" id="CLU_3005732_0_0_6"/>
<sequence>MKGNKGHVKALHPAGADNNANMLSISRRNVFISLPKRMNNCYYERYRTFLSFNESA</sequence>
<gene>
    <name evidence="1" type="ORF">HMPREF0201_04374</name>
</gene>
<protein>
    <submittedName>
        <fullName evidence="1">Uncharacterized protein</fullName>
    </submittedName>
</protein>